<feature type="modified residue" description="4-aspartylphosphate" evidence="4">
    <location>
        <position position="59"/>
    </location>
</feature>
<dbReference type="Pfam" id="PF00072">
    <property type="entry name" value="Response_reg"/>
    <property type="match status" value="1"/>
</dbReference>
<proteinExistence type="predicted"/>
<comment type="catalytic activity">
    <reaction evidence="1">
        <text>ATP + protein L-histidine = ADP + protein N-phospho-L-histidine.</text>
        <dbReference type="EC" id="2.7.13.3"/>
    </reaction>
</comment>
<protein>
    <recommendedName>
        <fullName evidence="2">histidine kinase</fullName>
        <ecNumber evidence="2">2.7.13.3</ecNumber>
    </recommendedName>
</protein>
<dbReference type="Gene3D" id="1.10.287.130">
    <property type="match status" value="1"/>
</dbReference>
<dbReference type="PANTHER" id="PTHR43719">
    <property type="entry name" value="TWO-COMPONENT HISTIDINE KINASE"/>
    <property type="match status" value="1"/>
</dbReference>
<evidence type="ECO:0000256" key="1">
    <source>
        <dbReference type="ARBA" id="ARBA00000085"/>
    </source>
</evidence>
<evidence type="ECO:0000256" key="3">
    <source>
        <dbReference type="ARBA" id="ARBA00022553"/>
    </source>
</evidence>
<dbReference type="Proteomes" id="UP000019140">
    <property type="component" value="Unassembled WGS sequence"/>
</dbReference>
<gene>
    <name evidence="6" type="ORF">ETSY2_38920</name>
</gene>
<dbReference type="AlphaFoldDB" id="W4LRA7"/>
<dbReference type="SMART" id="SM00388">
    <property type="entry name" value="HisKA"/>
    <property type="match status" value="1"/>
</dbReference>
<dbReference type="SUPFAM" id="SSF47384">
    <property type="entry name" value="Homodimeric domain of signal transducing histidine kinase"/>
    <property type="match status" value="1"/>
</dbReference>
<dbReference type="HOGENOM" id="CLU_1044637_0_0_7"/>
<dbReference type="Pfam" id="PF00512">
    <property type="entry name" value="HisKA"/>
    <property type="match status" value="1"/>
</dbReference>
<dbReference type="SMART" id="SM00448">
    <property type="entry name" value="REC"/>
    <property type="match status" value="1"/>
</dbReference>
<feature type="domain" description="Response regulatory" evidence="5">
    <location>
        <begin position="7"/>
        <end position="124"/>
    </location>
</feature>
<reference evidence="6 7" key="1">
    <citation type="journal article" date="2014" name="Nature">
        <title>An environmental bacterial taxon with a large and distinct metabolic repertoire.</title>
        <authorList>
            <person name="Wilson M.C."/>
            <person name="Mori T."/>
            <person name="Ruckert C."/>
            <person name="Uria A.R."/>
            <person name="Helf M.J."/>
            <person name="Takada K."/>
            <person name="Gernert C."/>
            <person name="Steffens U.A."/>
            <person name="Heycke N."/>
            <person name="Schmitt S."/>
            <person name="Rinke C."/>
            <person name="Helfrich E.J."/>
            <person name="Brachmann A.O."/>
            <person name="Gurgui C."/>
            <person name="Wakimoto T."/>
            <person name="Kracht M."/>
            <person name="Crusemann M."/>
            <person name="Hentschel U."/>
            <person name="Abe I."/>
            <person name="Matsunaga S."/>
            <person name="Kalinowski J."/>
            <person name="Takeyama H."/>
            <person name="Piel J."/>
        </authorList>
    </citation>
    <scope>NUCLEOTIDE SEQUENCE [LARGE SCALE GENOMIC DNA]</scope>
    <source>
        <strain evidence="7">TSY2</strain>
    </source>
</reference>
<dbReference type="Gene3D" id="3.40.50.2300">
    <property type="match status" value="1"/>
</dbReference>
<keyword evidence="7" id="KW-1185">Reference proteome</keyword>
<accession>W4LRA7</accession>
<dbReference type="EMBL" id="AZHX01001720">
    <property type="protein sequence ID" value="ETX00513.1"/>
    <property type="molecule type" value="Genomic_DNA"/>
</dbReference>
<dbReference type="InterPro" id="IPR001789">
    <property type="entry name" value="Sig_transdc_resp-reg_receiver"/>
</dbReference>
<organism evidence="6 7">
    <name type="scientific">Candidatus Entotheonella gemina</name>
    <dbReference type="NCBI Taxonomy" id="1429439"/>
    <lineage>
        <taxon>Bacteria</taxon>
        <taxon>Pseudomonadati</taxon>
        <taxon>Nitrospinota/Tectimicrobiota group</taxon>
        <taxon>Candidatus Tectimicrobiota</taxon>
        <taxon>Candidatus Entotheonellia</taxon>
        <taxon>Candidatus Entotheonellales</taxon>
        <taxon>Candidatus Entotheonellaceae</taxon>
        <taxon>Candidatus Entotheonella</taxon>
    </lineage>
</organism>
<dbReference type="InterPro" id="IPR011006">
    <property type="entry name" value="CheY-like_superfamily"/>
</dbReference>
<dbReference type="CDD" id="cd00156">
    <property type="entry name" value="REC"/>
    <property type="match status" value="1"/>
</dbReference>
<comment type="caution">
    <text evidence="6">The sequence shown here is derived from an EMBL/GenBank/DDBJ whole genome shotgun (WGS) entry which is preliminary data.</text>
</comment>
<dbReference type="EC" id="2.7.13.3" evidence="2"/>
<dbReference type="GO" id="GO:0000155">
    <property type="term" value="F:phosphorelay sensor kinase activity"/>
    <property type="evidence" value="ECO:0007669"/>
    <property type="project" value="InterPro"/>
</dbReference>
<evidence type="ECO:0000313" key="7">
    <source>
        <dbReference type="Proteomes" id="UP000019140"/>
    </source>
</evidence>
<dbReference type="PANTHER" id="PTHR43719:SF28">
    <property type="entry name" value="PEROXIDE STRESS-ACTIVATED HISTIDINE KINASE MAK1-RELATED"/>
    <property type="match status" value="1"/>
</dbReference>
<dbReference type="CDD" id="cd00082">
    <property type="entry name" value="HisKA"/>
    <property type="match status" value="1"/>
</dbReference>
<evidence type="ECO:0000256" key="2">
    <source>
        <dbReference type="ARBA" id="ARBA00012438"/>
    </source>
</evidence>
<name>W4LRA7_9BACT</name>
<evidence type="ECO:0000313" key="6">
    <source>
        <dbReference type="EMBL" id="ETX00513.1"/>
    </source>
</evidence>
<dbReference type="SUPFAM" id="SSF52172">
    <property type="entry name" value="CheY-like"/>
    <property type="match status" value="1"/>
</dbReference>
<dbReference type="PROSITE" id="PS50110">
    <property type="entry name" value="RESPONSE_REGULATORY"/>
    <property type="match status" value="1"/>
</dbReference>
<sequence length="266" mass="30068">MTAHPIRILLVEDDEDDYVMTRDVLADITAWKFALEWVASYEAALEAMAGTRYDVCFIDYRLGDKTGLDVLREAIQREYTSLIIMLTGQNDHQIDVEAMQAGAADYLVKGQINAPLLERSIRYAIERGRALEMLRQHNERLELTVQTRTAELQTAKEAAEAANQAKSLFLTNMSHELRTPLHGILSFAQLGLEKSAASQTAKLPRYFQKIVQKWPNPSVPARSLARSGQARCRQNRFHIRAGRPQATDLPSRRGVWCLGFRTPTQA</sequence>
<dbReference type="InterPro" id="IPR036097">
    <property type="entry name" value="HisK_dim/P_sf"/>
</dbReference>
<dbReference type="InterPro" id="IPR003661">
    <property type="entry name" value="HisK_dim/P_dom"/>
</dbReference>
<keyword evidence="3 4" id="KW-0597">Phosphoprotein</keyword>
<evidence type="ECO:0000256" key="4">
    <source>
        <dbReference type="PROSITE-ProRule" id="PRU00169"/>
    </source>
</evidence>
<evidence type="ECO:0000259" key="5">
    <source>
        <dbReference type="PROSITE" id="PS50110"/>
    </source>
</evidence>
<dbReference type="InterPro" id="IPR050956">
    <property type="entry name" value="2C_system_His_kinase"/>
</dbReference>